<dbReference type="AlphaFoldDB" id="A0A0U1M174"/>
<protein>
    <submittedName>
        <fullName evidence="2">Uncharacterized protein</fullName>
    </submittedName>
</protein>
<proteinExistence type="predicted"/>
<feature type="signal peptide" evidence="1">
    <location>
        <begin position="1"/>
        <end position="19"/>
    </location>
</feature>
<reference evidence="2 3" key="1">
    <citation type="submission" date="2015-04" db="EMBL/GenBank/DDBJ databases">
        <authorList>
            <person name="Syromyatnikov M.Y."/>
            <person name="Popov V.N."/>
        </authorList>
    </citation>
    <scope>NUCLEOTIDE SEQUENCE [LARGE SCALE GENOMIC DNA]</scope>
    <source>
        <strain evidence="2">WF-38-12</strain>
    </source>
</reference>
<organism evidence="2 3">
    <name type="scientific">Talaromyces islandicus</name>
    <name type="common">Penicillium islandicum</name>
    <dbReference type="NCBI Taxonomy" id="28573"/>
    <lineage>
        <taxon>Eukaryota</taxon>
        <taxon>Fungi</taxon>
        <taxon>Dikarya</taxon>
        <taxon>Ascomycota</taxon>
        <taxon>Pezizomycotina</taxon>
        <taxon>Eurotiomycetes</taxon>
        <taxon>Eurotiomycetidae</taxon>
        <taxon>Eurotiales</taxon>
        <taxon>Trichocomaceae</taxon>
        <taxon>Talaromyces</taxon>
        <taxon>Talaromyces sect. Islandici</taxon>
    </lineage>
</organism>
<accession>A0A0U1M174</accession>
<feature type="chain" id="PRO_5006711436" evidence="1">
    <location>
        <begin position="20"/>
        <end position="120"/>
    </location>
</feature>
<dbReference type="OrthoDB" id="5575728at2759"/>
<dbReference type="EMBL" id="CVMT01000006">
    <property type="protein sequence ID" value="CRG89289.1"/>
    <property type="molecule type" value="Genomic_DNA"/>
</dbReference>
<evidence type="ECO:0000313" key="2">
    <source>
        <dbReference type="EMBL" id="CRG89289.1"/>
    </source>
</evidence>
<keyword evidence="1" id="KW-0732">Signal</keyword>
<sequence length="120" mass="12450">MYAPKVAALLAVMAGVASAAPAVDAFNPVGKTTFKLSNVNITNGAGCAVMVSTEHGDGCQGVAVLDGTKNCDQIKESSRGPVCNGTVSVDFSKTPAFANYVTWEYLAYCNITDDGCVNKY</sequence>
<dbReference type="Proteomes" id="UP000054383">
    <property type="component" value="Unassembled WGS sequence"/>
</dbReference>
<gene>
    <name evidence="2" type="ORF">PISL3812_06325</name>
</gene>
<keyword evidence="3" id="KW-1185">Reference proteome</keyword>
<name>A0A0U1M174_TALIS</name>
<evidence type="ECO:0000313" key="3">
    <source>
        <dbReference type="Proteomes" id="UP000054383"/>
    </source>
</evidence>
<evidence type="ECO:0000256" key="1">
    <source>
        <dbReference type="SAM" id="SignalP"/>
    </source>
</evidence>